<proteinExistence type="predicted"/>
<evidence type="ECO:0000313" key="1">
    <source>
        <dbReference type="EMBL" id="MFD0978213.1"/>
    </source>
</evidence>
<evidence type="ECO:0000313" key="2">
    <source>
        <dbReference type="Proteomes" id="UP001597108"/>
    </source>
</evidence>
<dbReference type="RefSeq" id="WP_386071962.1">
    <property type="nucleotide sequence ID" value="NZ_JBHTJT010000002.1"/>
</dbReference>
<name>A0ABW3ILK0_9RHOB</name>
<organism evidence="1 2">
    <name type="scientific">Tropicimonas aquimaris</name>
    <dbReference type="NCBI Taxonomy" id="914152"/>
    <lineage>
        <taxon>Bacteria</taxon>
        <taxon>Pseudomonadati</taxon>
        <taxon>Pseudomonadota</taxon>
        <taxon>Alphaproteobacteria</taxon>
        <taxon>Rhodobacterales</taxon>
        <taxon>Roseobacteraceae</taxon>
        <taxon>Tropicimonas</taxon>
    </lineage>
</organism>
<dbReference type="EMBL" id="JBHTJT010000002">
    <property type="protein sequence ID" value="MFD0978213.1"/>
    <property type="molecule type" value="Genomic_DNA"/>
</dbReference>
<keyword evidence="2" id="KW-1185">Reference proteome</keyword>
<comment type="caution">
    <text evidence="1">The sequence shown here is derived from an EMBL/GenBank/DDBJ whole genome shotgun (WGS) entry which is preliminary data.</text>
</comment>
<sequence>MAGEEKPDRACDNRDSATQAGKTRKVRGLLDIVVAEAEGVEWQFDLASDDPLSGIGLGLWASPRARELVVKGLLFERWLQLEEEIKRLKRPAGRPKAFDGPLSNIDAQRAFALWEFAHRLGAGIKKRPFDPSIGVGITTRALIGLAKIVEADLSPDIKPLFPSMTSDATLEQSVSRGRAALGIDERWRSKTCEKLAEI</sequence>
<accession>A0ABW3ILK0</accession>
<reference evidence="2" key="1">
    <citation type="journal article" date="2019" name="Int. J. Syst. Evol. Microbiol.">
        <title>The Global Catalogue of Microorganisms (GCM) 10K type strain sequencing project: providing services to taxonomists for standard genome sequencing and annotation.</title>
        <authorList>
            <consortium name="The Broad Institute Genomics Platform"/>
            <consortium name="The Broad Institute Genome Sequencing Center for Infectious Disease"/>
            <person name="Wu L."/>
            <person name="Ma J."/>
        </authorList>
    </citation>
    <scope>NUCLEOTIDE SEQUENCE [LARGE SCALE GENOMIC DNA]</scope>
    <source>
        <strain evidence="2">CCUG 60524</strain>
    </source>
</reference>
<protein>
    <submittedName>
        <fullName evidence="1">Uncharacterized protein</fullName>
    </submittedName>
</protein>
<gene>
    <name evidence="1" type="ORF">ACFQ2S_00970</name>
</gene>
<dbReference type="Proteomes" id="UP001597108">
    <property type="component" value="Unassembled WGS sequence"/>
</dbReference>